<evidence type="ECO:0000313" key="1">
    <source>
        <dbReference type="EMBL" id="KAI0034384.1"/>
    </source>
</evidence>
<keyword evidence="2" id="KW-1185">Reference proteome</keyword>
<proteinExistence type="predicted"/>
<protein>
    <submittedName>
        <fullName evidence="1">Glucosidase II beta subunit-like-domain-containing protein</fullName>
    </submittedName>
</protein>
<organism evidence="1 2">
    <name type="scientific">Vararia minispora EC-137</name>
    <dbReference type="NCBI Taxonomy" id="1314806"/>
    <lineage>
        <taxon>Eukaryota</taxon>
        <taxon>Fungi</taxon>
        <taxon>Dikarya</taxon>
        <taxon>Basidiomycota</taxon>
        <taxon>Agaricomycotina</taxon>
        <taxon>Agaricomycetes</taxon>
        <taxon>Russulales</taxon>
        <taxon>Lachnocladiaceae</taxon>
        <taxon>Vararia</taxon>
    </lineage>
</organism>
<gene>
    <name evidence="1" type="ORF">K488DRAFT_45471</name>
</gene>
<comment type="caution">
    <text evidence="1">The sequence shown here is derived from an EMBL/GenBank/DDBJ whole genome shotgun (WGS) entry which is preliminary data.</text>
</comment>
<evidence type="ECO:0000313" key="2">
    <source>
        <dbReference type="Proteomes" id="UP000814128"/>
    </source>
</evidence>
<reference evidence="1" key="1">
    <citation type="submission" date="2021-02" db="EMBL/GenBank/DDBJ databases">
        <authorList>
            <consortium name="DOE Joint Genome Institute"/>
            <person name="Ahrendt S."/>
            <person name="Looney B.P."/>
            <person name="Miyauchi S."/>
            <person name="Morin E."/>
            <person name="Drula E."/>
            <person name="Courty P.E."/>
            <person name="Chicoki N."/>
            <person name="Fauchery L."/>
            <person name="Kohler A."/>
            <person name="Kuo A."/>
            <person name="Labutti K."/>
            <person name="Pangilinan J."/>
            <person name="Lipzen A."/>
            <person name="Riley R."/>
            <person name="Andreopoulos W."/>
            <person name="He G."/>
            <person name="Johnson J."/>
            <person name="Barry K.W."/>
            <person name="Grigoriev I.V."/>
            <person name="Nagy L."/>
            <person name="Hibbett D."/>
            <person name="Henrissat B."/>
            <person name="Matheny P.B."/>
            <person name="Labbe J."/>
            <person name="Martin F."/>
        </authorList>
    </citation>
    <scope>NUCLEOTIDE SEQUENCE</scope>
    <source>
        <strain evidence="1">EC-137</strain>
    </source>
</reference>
<dbReference type="Proteomes" id="UP000814128">
    <property type="component" value="Unassembled WGS sequence"/>
</dbReference>
<name>A0ACB8QRB1_9AGAM</name>
<accession>A0ACB8QRB1</accession>
<dbReference type="EMBL" id="MU273501">
    <property type="protein sequence ID" value="KAI0034384.1"/>
    <property type="molecule type" value="Genomic_DNA"/>
</dbReference>
<sequence>MYFGLAFLSFASFVIAQDVPKTHGVPPMLLARYVPSSARTWACLDGSKEIPWSAVNDDYCDCLDGSDEPGTGACPNSTFYCRNVGHLGATVPSSRVRDGLCEPECCDGSDERPGVCADTCKDVGEAHRVRAETERKLRKSGSKIRSSYITFAQKEKARLEGVIVAAKKELSVREVEVARLKDIVDRAEALSAEALELKMQSPLYTSLIEHANALRSLRREYRKHQEREKTLGDILDALRRGYNPNYQDMAVLEAVRGWEYVAKLPHIGQEKTEDDVDEEQIDGEDDEALEDGMWSARDLKEGLDSLLETDYVSLLLEHDKHASIMTSSSLLYDPSAYLPDAFVTQYEALRDSTVRWLRKFGLLGVESSAGASIGVGKEALAQAERDFAKTKQELDDSARDLNELFDPKFFGAQGEWRKLANQCLSKNTGDYTYEVCFFGEARQKPNNGGQTFSLGHFSGWNDAATVGSPEYYGWQMYTLGTKCWNGPQRSVKFELRCGIENMLLTVQELEKCEYQFTGTTPALCLPLGVFEYANKEEL</sequence>
<reference evidence="1" key="2">
    <citation type="journal article" date="2022" name="New Phytol.">
        <title>Evolutionary transition to the ectomycorrhizal habit in the genomes of a hyperdiverse lineage of mushroom-forming fungi.</title>
        <authorList>
            <person name="Looney B."/>
            <person name="Miyauchi S."/>
            <person name="Morin E."/>
            <person name="Drula E."/>
            <person name="Courty P.E."/>
            <person name="Kohler A."/>
            <person name="Kuo A."/>
            <person name="LaButti K."/>
            <person name="Pangilinan J."/>
            <person name="Lipzen A."/>
            <person name="Riley R."/>
            <person name="Andreopoulos W."/>
            <person name="He G."/>
            <person name="Johnson J."/>
            <person name="Nolan M."/>
            <person name="Tritt A."/>
            <person name="Barry K.W."/>
            <person name="Grigoriev I.V."/>
            <person name="Nagy L.G."/>
            <person name="Hibbett D."/>
            <person name="Henrissat B."/>
            <person name="Matheny P.B."/>
            <person name="Labbe J."/>
            <person name="Martin F.M."/>
        </authorList>
    </citation>
    <scope>NUCLEOTIDE SEQUENCE</scope>
    <source>
        <strain evidence="1">EC-137</strain>
    </source>
</reference>